<dbReference type="Gene3D" id="3.30.450.20">
    <property type="entry name" value="PAS domain"/>
    <property type="match status" value="1"/>
</dbReference>
<dbReference type="Pfam" id="PF00563">
    <property type="entry name" value="EAL"/>
    <property type="match status" value="1"/>
</dbReference>
<dbReference type="SUPFAM" id="SSF55785">
    <property type="entry name" value="PYP-like sensor domain (PAS domain)"/>
    <property type="match status" value="1"/>
</dbReference>
<dbReference type="InterPro" id="IPR000160">
    <property type="entry name" value="GGDEF_dom"/>
</dbReference>
<dbReference type="PROSITE" id="PS50887">
    <property type="entry name" value="GGDEF"/>
    <property type="match status" value="1"/>
</dbReference>
<dbReference type="InterPro" id="IPR035965">
    <property type="entry name" value="PAS-like_dom_sf"/>
</dbReference>
<name>V4R942_9HYPH</name>
<proteinExistence type="predicted"/>
<dbReference type="GO" id="GO:0007165">
    <property type="term" value="P:signal transduction"/>
    <property type="evidence" value="ECO:0007669"/>
    <property type="project" value="InterPro"/>
</dbReference>
<dbReference type="PROSITE" id="PS50883">
    <property type="entry name" value="EAL"/>
    <property type="match status" value="1"/>
</dbReference>
<dbReference type="CDD" id="cd01949">
    <property type="entry name" value="GGDEF"/>
    <property type="match status" value="1"/>
</dbReference>
<dbReference type="GO" id="GO:0016020">
    <property type="term" value="C:membrane"/>
    <property type="evidence" value="ECO:0007669"/>
    <property type="project" value="InterPro"/>
</dbReference>
<dbReference type="Gene3D" id="3.30.70.270">
    <property type="match status" value="1"/>
</dbReference>
<dbReference type="InterPro" id="IPR052155">
    <property type="entry name" value="Biofilm_reg_signaling"/>
</dbReference>
<dbReference type="Gene3D" id="3.20.20.450">
    <property type="entry name" value="EAL domain"/>
    <property type="match status" value="1"/>
</dbReference>
<dbReference type="SUPFAM" id="SSF158472">
    <property type="entry name" value="HAMP domain-like"/>
    <property type="match status" value="1"/>
</dbReference>
<feature type="domain" description="EAL" evidence="1">
    <location>
        <begin position="549"/>
        <end position="798"/>
    </location>
</feature>
<dbReference type="SMART" id="SM00052">
    <property type="entry name" value="EAL"/>
    <property type="match status" value="1"/>
</dbReference>
<dbReference type="InterPro" id="IPR001633">
    <property type="entry name" value="EAL_dom"/>
</dbReference>
<dbReference type="SUPFAM" id="SSF141868">
    <property type="entry name" value="EAL domain-like"/>
    <property type="match status" value="1"/>
</dbReference>
<dbReference type="Gene3D" id="6.10.340.10">
    <property type="match status" value="1"/>
</dbReference>
<dbReference type="Pfam" id="PF00672">
    <property type="entry name" value="HAMP"/>
    <property type="match status" value="1"/>
</dbReference>
<dbReference type="Pfam" id="PF00990">
    <property type="entry name" value="GGDEF"/>
    <property type="match status" value="1"/>
</dbReference>
<dbReference type="AlphaFoldDB" id="V4R942"/>
<dbReference type="PANTHER" id="PTHR44757">
    <property type="entry name" value="DIGUANYLATE CYCLASE DGCP"/>
    <property type="match status" value="1"/>
</dbReference>
<reference evidence="4 5" key="1">
    <citation type="journal article" date="2014" name="Genome Announc.">
        <title>Draft Genome Sequence of Lutibaculum baratangense Strain AMV1T, Isolated from a Mud Volcano in Andamans, India.</title>
        <authorList>
            <person name="Singh A."/>
            <person name="Sreenivas A."/>
            <person name="Sathyanarayana Reddy G."/>
            <person name="Pinnaka A.K."/>
            <person name="Shivaji S."/>
        </authorList>
    </citation>
    <scope>NUCLEOTIDE SEQUENCE [LARGE SCALE GENOMIC DNA]</scope>
    <source>
        <strain evidence="4 5">AMV1</strain>
    </source>
</reference>
<dbReference type="Proteomes" id="UP000017819">
    <property type="component" value="Unassembled WGS sequence"/>
</dbReference>
<dbReference type="EMBL" id="AWXZ01000040">
    <property type="protein sequence ID" value="ESR22716.1"/>
    <property type="molecule type" value="Genomic_DNA"/>
</dbReference>
<feature type="domain" description="HAMP" evidence="2">
    <location>
        <begin position="196"/>
        <end position="248"/>
    </location>
</feature>
<dbReference type="CDD" id="cd01948">
    <property type="entry name" value="EAL"/>
    <property type="match status" value="1"/>
</dbReference>
<organism evidence="4 5">
    <name type="scientific">Lutibaculum baratangense AMV1</name>
    <dbReference type="NCBI Taxonomy" id="631454"/>
    <lineage>
        <taxon>Bacteria</taxon>
        <taxon>Pseudomonadati</taxon>
        <taxon>Pseudomonadota</taxon>
        <taxon>Alphaproteobacteria</taxon>
        <taxon>Hyphomicrobiales</taxon>
        <taxon>Tepidamorphaceae</taxon>
        <taxon>Lutibaculum</taxon>
    </lineage>
</organism>
<dbReference type="PROSITE" id="PS50885">
    <property type="entry name" value="HAMP"/>
    <property type="match status" value="1"/>
</dbReference>
<dbReference type="NCBIfam" id="TIGR00254">
    <property type="entry name" value="GGDEF"/>
    <property type="match status" value="1"/>
</dbReference>
<dbReference type="SMART" id="SM00304">
    <property type="entry name" value="HAMP"/>
    <property type="match status" value="1"/>
</dbReference>
<dbReference type="SMART" id="SM00267">
    <property type="entry name" value="GGDEF"/>
    <property type="match status" value="1"/>
</dbReference>
<evidence type="ECO:0000259" key="1">
    <source>
        <dbReference type="PROSITE" id="PS50883"/>
    </source>
</evidence>
<dbReference type="STRING" id="631454.N177_3853"/>
<protein>
    <submittedName>
        <fullName evidence="4">Diguanylate cyclase/phosphodiesterase (GGDEF &amp; EAL domains) with PAS/PAC sensor(S)</fullName>
    </submittedName>
</protein>
<dbReference type="InterPro" id="IPR035919">
    <property type="entry name" value="EAL_sf"/>
</dbReference>
<evidence type="ECO:0000259" key="3">
    <source>
        <dbReference type="PROSITE" id="PS50887"/>
    </source>
</evidence>
<sequence>MSIRLKLLAGSLVLTLVTIVLGGYAHVSQREVGTLAMRIYDETFLSLDHLRSAQNALVELRADYRMLDSSALARNDELESGNGFATYGRRLPHIIADLESAAGRSTSSAGRARIEALHADLVALQEGSPRLSRRQLLDQLLRIDRELETAVETFADDGLRLRREIGGLVSASMHEMAVAVAVAAAIALAASVLLSGMIVPPLNRAVKVAKAIAEGRLDNEITPGGRGETADLLGALATMQDGIAAQLQRIQDLMAAQAKTYDHRIALQNARFQAALNNMSQGLCMFDENERLVVFNRRFAQMFGGFRLGASASQVLLSPEIKHILAPGTDAAFTHELPDGRVISMTRQMIPEGGWVDTFEDITERRLAERRLSHMALHDGLTGLPNRVQFRETLAAALRDHECRGVAVLCLDLDGFKTVNDALGHPVGDALLKAAAGRLLGATEEGDLVARLGGDEFAVIRRGPGAAETAEAMARSMIALLAEPFRLGDHLVTAGVSVGIAASGGAHRAEMCVDTLIKNADLALYRAKSDGRGTYRFFEPEMDRRLQARRRIELDLRGALERGELELHYQPFVDVSARTVTGVEALLRWTHKERGPVSPAEFIPVAEESGLIRPLGLWVLREACRQAAAWPQWLDVSVNLSPVQFRTDSLVGDVRSILAETGLDPRRLQLEVTESLLLQDTQSVLVKLQAFRDLGIRISMDDFGTGYSSLGYISKFPFDKIKIDQSFVRDIEKPDSLAIIRAVIGLSRALGIAVIAEGVETEAQRDALRTEGCHEMQGYFFAKPQPAPELAGSVLRIARGFGIAEDALPDARQAGERTSAFAAA</sequence>
<evidence type="ECO:0000259" key="2">
    <source>
        <dbReference type="PROSITE" id="PS50885"/>
    </source>
</evidence>
<dbReference type="InterPro" id="IPR043128">
    <property type="entry name" value="Rev_trsase/Diguanyl_cyclase"/>
</dbReference>
<dbReference type="InterPro" id="IPR003660">
    <property type="entry name" value="HAMP_dom"/>
</dbReference>
<dbReference type="RefSeq" id="WP_023433962.1">
    <property type="nucleotide sequence ID" value="NZ_AWXZ01000040.1"/>
</dbReference>
<keyword evidence="5" id="KW-1185">Reference proteome</keyword>
<evidence type="ECO:0000313" key="5">
    <source>
        <dbReference type="Proteomes" id="UP000017819"/>
    </source>
</evidence>
<gene>
    <name evidence="4" type="ORF">N177_3853</name>
</gene>
<dbReference type="OrthoDB" id="9814202at2"/>
<evidence type="ECO:0000313" key="4">
    <source>
        <dbReference type="EMBL" id="ESR22716.1"/>
    </source>
</evidence>
<dbReference type="eggNOG" id="COG5001">
    <property type="taxonomic scope" value="Bacteria"/>
</dbReference>
<dbReference type="PANTHER" id="PTHR44757:SF2">
    <property type="entry name" value="BIOFILM ARCHITECTURE MAINTENANCE PROTEIN MBAA"/>
    <property type="match status" value="1"/>
</dbReference>
<dbReference type="SUPFAM" id="SSF55073">
    <property type="entry name" value="Nucleotide cyclase"/>
    <property type="match status" value="1"/>
</dbReference>
<dbReference type="InterPro" id="IPR029787">
    <property type="entry name" value="Nucleotide_cyclase"/>
</dbReference>
<comment type="caution">
    <text evidence="4">The sequence shown here is derived from an EMBL/GenBank/DDBJ whole genome shotgun (WGS) entry which is preliminary data.</text>
</comment>
<feature type="domain" description="GGDEF" evidence="3">
    <location>
        <begin position="404"/>
        <end position="540"/>
    </location>
</feature>
<accession>V4R942</accession>
<dbReference type="Pfam" id="PF12860">
    <property type="entry name" value="PAS_7"/>
    <property type="match status" value="2"/>
</dbReference>